<dbReference type="GO" id="GO:0007018">
    <property type="term" value="P:microtubule-based movement"/>
    <property type="evidence" value="ECO:0007669"/>
    <property type="project" value="TreeGrafter"/>
</dbReference>
<organism evidence="2 3">
    <name type="scientific">Trichinella spiralis</name>
    <name type="common">Trichina worm</name>
    <dbReference type="NCBI Taxonomy" id="6334"/>
    <lineage>
        <taxon>Eukaryota</taxon>
        <taxon>Metazoa</taxon>
        <taxon>Ecdysozoa</taxon>
        <taxon>Nematoda</taxon>
        <taxon>Enoplea</taxon>
        <taxon>Dorylaimia</taxon>
        <taxon>Trichinellida</taxon>
        <taxon>Trichinellidae</taxon>
        <taxon>Trichinella</taxon>
    </lineage>
</organism>
<dbReference type="FunCoup" id="A0A0V1B336">
    <property type="interactions" value="129"/>
</dbReference>
<name>A0A0V1B336_TRISP</name>
<dbReference type="CDD" id="cd21459">
    <property type="entry name" value="DLC-like_TCTEX1D2"/>
    <property type="match status" value="1"/>
</dbReference>
<comment type="similarity">
    <text evidence="1">Belongs to the dynein light chain Tctex-type family.</text>
</comment>
<dbReference type="AlphaFoldDB" id="A0A0V1B336"/>
<dbReference type="PANTHER" id="PTHR21255:SF7">
    <property type="entry name" value="DYNEIN LIGHT CHAIN TCTEX-TYPE PROTEIN 2B"/>
    <property type="match status" value="1"/>
</dbReference>
<proteinExistence type="inferred from homology"/>
<protein>
    <submittedName>
        <fullName evidence="2">Tctex1 domain-containing protein 2</fullName>
    </submittedName>
</protein>
<dbReference type="InParanoid" id="A0A0V1B336"/>
<dbReference type="EMBL" id="JYDH01000119">
    <property type="protein sequence ID" value="KRY31394.1"/>
    <property type="molecule type" value="Genomic_DNA"/>
</dbReference>
<dbReference type="GO" id="GO:0045505">
    <property type="term" value="F:dynein intermediate chain binding"/>
    <property type="evidence" value="ECO:0007669"/>
    <property type="project" value="TreeGrafter"/>
</dbReference>
<dbReference type="Pfam" id="PF03645">
    <property type="entry name" value="Tctex-1"/>
    <property type="match status" value="1"/>
</dbReference>
<dbReference type="OrthoDB" id="10260741at2759"/>
<accession>A0A0V1B336</accession>
<gene>
    <name evidence="2" type="primary">TCTEX1D2</name>
    <name evidence="2" type="ORF">T01_762</name>
</gene>
<dbReference type="GO" id="GO:0005868">
    <property type="term" value="C:cytoplasmic dynein complex"/>
    <property type="evidence" value="ECO:0007669"/>
    <property type="project" value="TreeGrafter"/>
</dbReference>
<reference evidence="2 3" key="1">
    <citation type="submission" date="2015-01" db="EMBL/GenBank/DDBJ databases">
        <title>Evolution of Trichinella species and genotypes.</title>
        <authorList>
            <person name="Korhonen P.K."/>
            <person name="Edoardo P."/>
            <person name="Giuseppe L.R."/>
            <person name="Gasser R.B."/>
        </authorList>
    </citation>
    <scope>NUCLEOTIDE SEQUENCE [LARGE SCALE GENOMIC DNA]</scope>
    <source>
        <strain evidence="2">ISS3</strain>
    </source>
</reference>
<comment type="caution">
    <text evidence="2">The sequence shown here is derived from an EMBL/GenBank/DDBJ whole genome shotgun (WGS) entry which is preliminary data.</text>
</comment>
<evidence type="ECO:0000313" key="3">
    <source>
        <dbReference type="Proteomes" id="UP000054776"/>
    </source>
</evidence>
<dbReference type="STRING" id="6334.A0A0V1B336"/>
<evidence type="ECO:0000256" key="1">
    <source>
        <dbReference type="ARBA" id="ARBA00005361"/>
    </source>
</evidence>
<dbReference type="Gene3D" id="3.30.1140.40">
    <property type="entry name" value="Tctex-1"/>
    <property type="match status" value="1"/>
</dbReference>
<keyword evidence="3" id="KW-1185">Reference proteome</keyword>
<dbReference type="InterPro" id="IPR038586">
    <property type="entry name" value="Tctex-1-like_sf"/>
</dbReference>
<dbReference type="GO" id="GO:0005737">
    <property type="term" value="C:cytoplasm"/>
    <property type="evidence" value="ECO:0007669"/>
    <property type="project" value="TreeGrafter"/>
</dbReference>
<dbReference type="Proteomes" id="UP000054776">
    <property type="component" value="Unassembled WGS sequence"/>
</dbReference>
<dbReference type="InterPro" id="IPR005334">
    <property type="entry name" value="Tctex-1-like"/>
</dbReference>
<evidence type="ECO:0000313" key="2">
    <source>
        <dbReference type="EMBL" id="KRY31394.1"/>
    </source>
</evidence>
<dbReference type="PANTHER" id="PTHR21255">
    <property type="entry name" value="T-COMPLEX-ASSOCIATED-TESTIS-EXPRESSED 1/ DYNEIN LIGHT CHAIN"/>
    <property type="match status" value="1"/>
</dbReference>
<sequence>MLNIMNAANNCENSNHTSYVLRPNFQKKFQPAKLRSLIHNKVLDILSDMYEYDSNVADEKAEKISLEIRKSLKELNLDGYKFIVETLIIERRCQGINIVSHNFWDLDTDNCISETIYGSNFICMVTALGIFHY</sequence>